<dbReference type="RefSeq" id="WP_375518499.1">
    <property type="nucleotide sequence ID" value="NZ_JBHIRY010000001.1"/>
</dbReference>
<dbReference type="EC" id="2.1.1.-" evidence="2"/>
<dbReference type="GO" id="GO:0008168">
    <property type="term" value="F:methyltransferase activity"/>
    <property type="evidence" value="ECO:0007669"/>
    <property type="project" value="UniProtKB-KW"/>
</dbReference>
<evidence type="ECO:0000259" key="1">
    <source>
        <dbReference type="Pfam" id="PF08241"/>
    </source>
</evidence>
<sequence>MNRSASIASWDGVWKNDLPYAQGDYRFFRGMEKISIINKFVPFIPGKKILDVGCGAGQVCLILSKLFGLESHGIDSSMTAVKSAQGMAQKWNANSTYSFGTAQETNYPDNFFDYSLNFGVLEHSDDPSIDLRENYRVLQPGGWSIIVIPNAFSIGPIDRIVKQMFGKWPYGYQKEMTPSQLSRLLKNCGFVDVLTFARTRNWTGQAIKINKKFGWYLYAFARKPS</sequence>
<organism evidence="2 3">
    <name type="scientific">Paenibacillus medicaginis</name>
    <dbReference type="NCBI Taxonomy" id="1470560"/>
    <lineage>
        <taxon>Bacteria</taxon>
        <taxon>Bacillati</taxon>
        <taxon>Bacillota</taxon>
        <taxon>Bacilli</taxon>
        <taxon>Bacillales</taxon>
        <taxon>Paenibacillaceae</taxon>
        <taxon>Paenibacillus</taxon>
    </lineage>
</organism>
<feature type="domain" description="Methyltransferase type 11" evidence="1">
    <location>
        <begin position="50"/>
        <end position="146"/>
    </location>
</feature>
<dbReference type="CDD" id="cd02440">
    <property type="entry name" value="AdoMet_MTases"/>
    <property type="match status" value="1"/>
</dbReference>
<comment type="caution">
    <text evidence="2">The sequence shown here is derived from an EMBL/GenBank/DDBJ whole genome shotgun (WGS) entry which is preliminary data.</text>
</comment>
<dbReference type="Pfam" id="PF08241">
    <property type="entry name" value="Methyltransf_11"/>
    <property type="match status" value="1"/>
</dbReference>
<evidence type="ECO:0000313" key="2">
    <source>
        <dbReference type="EMBL" id="MFB5759257.1"/>
    </source>
</evidence>
<keyword evidence="2" id="KW-0808">Transferase</keyword>
<dbReference type="InterPro" id="IPR029063">
    <property type="entry name" value="SAM-dependent_MTases_sf"/>
</dbReference>
<proteinExistence type="predicted"/>
<keyword evidence="2" id="KW-0489">Methyltransferase</keyword>
<keyword evidence="3" id="KW-1185">Reference proteome</keyword>
<gene>
    <name evidence="2" type="ORF">ACE5LO_02505</name>
</gene>
<dbReference type="Gene3D" id="3.40.50.150">
    <property type="entry name" value="Vaccinia Virus protein VP39"/>
    <property type="match status" value="1"/>
</dbReference>
<protein>
    <submittedName>
        <fullName evidence="2">Class I SAM-dependent methyltransferase</fullName>
        <ecNumber evidence="2">2.1.1.-</ecNumber>
    </submittedName>
</protein>
<dbReference type="GO" id="GO:0032259">
    <property type="term" value="P:methylation"/>
    <property type="evidence" value="ECO:0007669"/>
    <property type="project" value="UniProtKB-KW"/>
</dbReference>
<accession>A0ABV5BVE4</accession>
<dbReference type="InterPro" id="IPR013216">
    <property type="entry name" value="Methyltransf_11"/>
</dbReference>
<evidence type="ECO:0000313" key="3">
    <source>
        <dbReference type="Proteomes" id="UP001580430"/>
    </source>
</evidence>
<dbReference type="SUPFAM" id="SSF53335">
    <property type="entry name" value="S-adenosyl-L-methionine-dependent methyltransferases"/>
    <property type="match status" value="1"/>
</dbReference>
<dbReference type="EMBL" id="JBHIRY010000001">
    <property type="protein sequence ID" value="MFB5759257.1"/>
    <property type="molecule type" value="Genomic_DNA"/>
</dbReference>
<dbReference type="PANTHER" id="PTHR43861">
    <property type="entry name" value="TRANS-ACONITATE 2-METHYLTRANSFERASE-RELATED"/>
    <property type="match status" value="1"/>
</dbReference>
<reference evidence="2 3" key="1">
    <citation type="submission" date="2024-09" db="EMBL/GenBank/DDBJ databases">
        <title>Paenibacillus zeirhizospherea sp. nov., isolated from surface of the maize (Zea mays) roots in a horticulture field, Hungary.</title>
        <authorList>
            <person name="Marton D."/>
            <person name="Farkas M."/>
            <person name="Bedics A."/>
            <person name="Toth E."/>
            <person name="Tancsics A."/>
            <person name="Boka K."/>
            <person name="Marati G."/>
            <person name="Kriszt B."/>
            <person name="Cserhati M."/>
        </authorList>
    </citation>
    <scope>NUCLEOTIDE SEQUENCE [LARGE SCALE GENOMIC DNA]</scope>
    <source>
        <strain evidence="2 3">JCM 18446</strain>
    </source>
</reference>
<name>A0ABV5BVE4_9BACL</name>
<dbReference type="Proteomes" id="UP001580430">
    <property type="component" value="Unassembled WGS sequence"/>
</dbReference>